<reference evidence="2 3" key="1">
    <citation type="submission" date="2013-08" db="EMBL/GenBank/DDBJ databases">
        <authorList>
            <person name="Weinstock G."/>
            <person name="Sodergren E."/>
            <person name="Wylie T."/>
            <person name="Fulton L."/>
            <person name="Fulton R."/>
            <person name="Fronick C."/>
            <person name="O'Laughlin M."/>
            <person name="Godfrey J."/>
            <person name="Miner T."/>
            <person name="Herter B."/>
            <person name="Appelbaum E."/>
            <person name="Cordes M."/>
            <person name="Lek S."/>
            <person name="Wollam A."/>
            <person name="Pepin K.H."/>
            <person name="Palsikar V.B."/>
            <person name="Mitreva M."/>
            <person name="Wilson R.K."/>
        </authorList>
    </citation>
    <scope>NUCLEOTIDE SEQUENCE [LARGE SCALE GENOMIC DNA]</scope>
    <source>
        <strain evidence="2 3">ATCC 15930</strain>
    </source>
</reference>
<evidence type="ECO:0000313" key="2">
    <source>
        <dbReference type="EMBL" id="KDR51050.1"/>
    </source>
</evidence>
<dbReference type="EMBL" id="JNGW01000124">
    <property type="protein sequence ID" value="KDR51050.1"/>
    <property type="molecule type" value="Genomic_DNA"/>
</dbReference>
<dbReference type="HOGENOM" id="CLU_3314997_0_0_10"/>
<comment type="caution">
    <text evidence="2">The sequence shown here is derived from an EMBL/GenBank/DDBJ whole genome shotgun (WGS) entry which is preliminary data.</text>
</comment>
<gene>
    <name evidence="2" type="ORF">HMPREF1991_02883</name>
</gene>
<accession>A0A069QE24</accession>
<organism evidence="2 3">
    <name type="scientific">Hoylesella loescheii DSM 19665 = JCM 12249 = ATCC 15930</name>
    <dbReference type="NCBI Taxonomy" id="1122985"/>
    <lineage>
        <taxon>Bacteria</taxon>
        <taxon>Pseudomonadati</taxon>
        <taxon>Bacteroidota</taxon>
        <taxon>Bacteroidia</taxon>
        <taxon>Bacteroidales</taxon>
        <taxon>Prevotellaceae</taxon>
        <taxon>Hoylesella</taxon>
    </lineage>
</organism>
<sequence length="42" mass="4785">MLSKYIVLYSELAKALFLLFIGVLAEQLACRFLVLTGRFMSD</sequence>
<proteinExistence type="predicted"/>
<keyword evidence="1" id="KW-0812">Transmembrane</keyword>
<keyword evidence="1" id="KW-1133">Transmembrane helix</keyword>
<dbReference type="PATRIC" id="fig|1122985.7.peg.2980"/>
<name>A0A069QE24_HOYLO</name>
<keyword evidence="3" id="KW-1185">Reference proteome</keyword>
<dbReference type="AlphaFoldDB" id="A0A069QE24"/>
<protein>
    <submittedName>
        <fullName evidence="2">Uncharacterized protein</fullName>
    </submittedName>
</protein>
<evidence type="ECO:0000313" key="3">
    <source>
        <dbReference type="Proteomes" id="UP000027442"/>
    </source>
</evidence>
<feature type="transmembrane region" description="Helical" evidence="1">
    <location>
        <begin position="12"/>
        <end position="34"/>
    </location>
</feature>
<dbReference type="Proteomes" id="UP000027442">
    <property type="component" value="Unassembled WGS sequence"/>
</dbReference>
<evidence type="ECO:0000256" key="1">
    <source>
        <dbReference type="SAM" id="Phobius"/>
    </source>
</evidence>
<keyword evidence="1" id="KW-0472">Membrane</keyword>